<protein>
    <submittedName>
        <fullName evidence="2">Putative secreted peptide</fullName>
    </submittedName>
</protein>
<proteinExistence type="predicted"/>
<accession>A0A2M3ZTF9</accession>
<name>A0A2M3ZTF9_9DIPT</name>
<keyword evidence="1" id="KW-1133">Transmembrane helix</keyword>
<sequence length="87" mass="10038">MDTSFAPFSIYLATFASYCLLAYVCATNPAKKLTFKRWLNVIFATDCRTRTHTEPRGTRRRVRLATVHAATERRVHTTKNSTKRERG</sequence>
<keyword evidence="1" id="KW-0472">Membrane</keyword>
<evidence type="ECO:0000256" key="1">
    <source>
        <dbReference type="SAM" id="Phobius"/>
    </source>
</evidence>
<feature type="transmembrane region" description="Helical" evidence="1">
    <location>
        <begin position="6"/>
        <end position="26"/>
    </location>
</feature>
<reference evidence="2" key="1">
    <citation type="submission" date="2018-01" db="EMBL/GenBank/DDBJ databases">
        <title>An insight into the sialome of Amazonian anophelines.</title>
        <authorList>
            <person name="Ribeiro J.M."/>
            <person name="Scarpassa V."/>
            <person name="Calvo E."/>
        </authorList>
    </citation>
    <scope>NUCLEOTIDE SEQUENCE</scope>
    <source>
        <tissue evidence="2">Salivary glands</tissue>
    </source>
</reference>
<evidence type="ECO:0000313" key="2">
    <source>
        <dbReference type="EMBL" id="MBW31847.1"/>
    </source>
</evidence>
<organism evidence="2">
    <name type="scientific">Anopheles braziliensis</name>
    <dbReference type="NCBI Taxonomy" id="58242"/>
    <lineage>
        <taxon>Eukaryota</taxon>
        <taxon>Metazoa</taxon>
        <taxon>Ecdysozoa</taxon>
        <taxon>Arthropoda</taxon>
        <taxon>Hexapoda</taxon>
        <taxon>Insecta</taxon>
        <taxon>Pterygota</taxon>
        <taxon>Neoptera</taxon>
        <taxon>Endopterygota</taxon>
        <taxon>Diptera</taxon>
        <taxon>Nematocera</taxon>
        <taxon>Culicoidea</taxon>
        <taxon>Culicidae</taxon>
        <taxon>Anophelinae</taxon>
        <taxon>Anopheles</taxon>
    </lineage>
</organism>
<dbReference type="EMBL" id="GGFM01011096">
    <property type="protein sequence ID" value="MBW31847.1"/>
    <property type="molecule type" value="Transcribed_RNA"/>
</dbReference>
<dbReference type="AlphaFoldDB" id="A0A2M3ZTF9"/>
<keyword evidence="1" id="KW-0812">Transmembrane</keyword>